<dbReference type="GeneID" id="59255193"/>
<keyword evidence="10" id="KW-1185">Reference proteome</keyword>
<feature type="compositionally biased region" description="Polar residues" evidence="6">
    <location>
        <begin position="336"/>
        <end position="352"/>
    </location>
</feature>
<dbReference type="EMBL" id="JABFCT010000002">
    <property type="protein sequence ID" value="KAF5878890.1"/>
    <property type="molecule type" value="Genomic_DNA"/>
</dbReference>
<gene>
    <name evidence="9" type="ORF">Bfra_001061</name>
</gene>
<organism evidence="9 10">
    <name type="scientific">Botrytis fragariae</name>
    <dbReference type="NCBI Taxonomy" id="1964551"/>
    <lineage>
        <taxon>Eukaryota</taxon>
        <taxon>Fungi</taxon>
        <taxon>Dikarya</taxon>
        <taxon>Ascomycota</taxon>
        <taxon>Pezizomycotina</taxon>
        <taxon>Leotiomycetes</taxon>
        <taxon>Helotiales</taxon>
        <taxon>Sclerotiniaceae</taxon>
        <taxon>Botrytis</taxon>
    </lineage>
</organism>
<feature type="transmembrane region" description="Helical" evidence="7">
    <location>
        <begin position="222"/>
        <end position="243"/>
    </location>
</feature>
<dbReference type="GO" id="GO:0016020">
    <property type="term" value="C:membrane"/>
    <property type="evidence" value="ECO:0007669"/>
    <property type="project" value="UniProtKB-SubCell"/>
</dbReference>
<evidence type="ECO:0000256" key="7">
    <source>
        <dbReference type="SAM" id="Phobius"/>
    </source>
</evidence>
<feature type="region of interest" description="Disordered" evidence="6">
    <location>
        <begin position="325"/>
        <end position="355"/>
    </location>
</feature>
<dbReference type="InterPro" id="IPR052337">
    <property type="entry name" value="SAT4-like"/>
</dbReference>
<feature type="transmembrane region" description="Helical" evidence="7">
    <location>
        <begin position="44"/>
        <end position="66"/>
    </location>
</feature>
<evidence type="ECO:0000259" key="8">
    <source>
        <dbReference type="Pfam" id="PF20684"/>
    </source>
</evidence>
<comment type="similarity">
    <text evidence="5">Belongs to the SAT4 family.</text>
</comment>
<feature type="region of interest" description="Disordered" evidence="6">
    <location>
        <begin position="389"/>
        <end position="415"/>
    </location>
</feature>
<name>A0A8H6B479_9HELO</name>
<reference evidence="9 10" key="1">
    <citation type="journal article" date="2020" name="Phytopathology">
        <title>A high-quality genome resource of Botrytis fragariae, a new and rapidly spreading fungal pathogen causing strawberry gray mold in the U.S.A.</title>
        <authorList>
            <person name="Wu Y."/>
            <person name="Saski C.A."/>
            <person name="Schnabel G."/>
            <person name="Xiao S."/>
            <person name="Hu M."/>
        </authorList>
    </citation>
    <scope>NUCLEOTIDE SEQUENCE [LARGE SCALE GENOMIC DNA]</scope>
    <source>
        <strain evidence="9 10">BVB16</strain>
    </source>
</reference>
<protein>
    <recommendedName>
        <fullName evidence="8">Rhodopsin domain-containing protein</fullName>
    </recommendedName>
</protein>
<feature type="transmembrane region" description="Helical" evidence="7">
    <location>
        <begin position="263"/>
        <end position="285"/>
    </location>
</feature>
<evidence type="ECO:0000256" key="1">
    <source>
        <dbReference type="ARBA" id="ARBA00004141"/>
    </source>
</evidence>
<dbReference type="PANTHER" id="PTHR33048:SF93">
    <property type="entry name" value="INTEGRAL MEMBRANE PROTEIN"/>
    <property type="match status" value="1"/>
</dbReference>
<feature type="transmembrane region" description="Helical" evidence="7">
    <location>
        <begin position="6"/>
        <end position="32"/>
    </location>
</feature>
<dbReference type="AlphaFoldDB" id="A0A8H6B479"/>
<dbReference type="Proteomes" id="UP000531561">
    <property type="component" value="Unassembled WGS sequence"/>
</dbReference>
<evidence type="ECO:0000313" key="10">
    <source>
        <dbReference type="Proteomes" id="UP000531561"/>
    </source>
</evidence>
<dbReference type="RefSeq" id="XP_037197834.1">
    <property type="nucleotide sequence ID" value="XM_037331501.1"/>
</dbReference>
<comment type="subcellular location">
    <subcellularLocation>
        <location evidence="1">Membrane</location>
        <topology evidence="1">Multi-pass membrane protein</topology>
    </subcellularLocation>
</comment>
<comment type="caution">
    <text evidence="9">The sequence shown here is derived from an EMBL/GenBank/DDBJ whole genome shotgun (WGS) entry which is preliminary data.</text>
</comment>
<keyword evidence="2 7" id="KW-0812">Transmembrane</keyword>
<keyword evidence="4 7" id="KW-0472">Membrane</keyword>
<evidence type="ECO:0000256" key="3">
    <source>
        <dbReference type="ARBA" id="ARBA00022989"/>
    </source>
</evidence>
<dbReference type="InterPro" id="IPR049326">
    <property type="entry name" value="Rhodopsin_dom_fungi"/>
</dbReference>
<evidence type="ECO:0000256" key="6">
    <source>
        <dbReference type="SAM" id="MobiDB-lite"/>
    </source>
</evidence>
<sequence>MGHLSALGPIIILVMWIETFAAAVFVGLRMYTRYYIVQATGYDDWLIVASLILFVAYTAFCTAAAIQGLGSHFADITPAQPGAVTAPSYVEGQELIPMRSRFVMSNKMEIAGQTCNIIAIATSKSAVAVFLLRLVVVPWHKVFLWVCIVSTFIVCVSCATLDFFQSSPIAAVFDPSLPHTVNFNFTANAIFSGSYTAMMDFTLALFPWYFLAPVQLKKKERLTISFGLTLGVFAGMCGIVRAIELGGLASRTDYTYDTVPLILWGSGELLVAIVCACIPVLRPLYKRLRGQTKSSDEGSGPYPNKSGSKSGGGYALSSLRRDEFSANERSRGGGKSSHNMQVNSERNASGMDNGSDESILREAWRFGIKETVEVDVSYGREGEIDEEMGVPRGVSVRGGSSDVRVGERAPSVHGF</sequence>
<feature type="transmembrane region" description="Helical" evidence="7">
    <location>
        <begin position="110"/>
        <end position="135"/>
    </location>
</feature>
<evidence type="ECO:0000313" key="9">
    <source>
        <dbReference type="EMBL" id="KAF5878890.1"/>
    </source>
</evidence>
<accession>A0A8H6B479</accession>
<feature type="domain" description="Rhodopsin" evidence="8">
    <location>
        <begin position="28"/>
        <end position="287"/>
    </location>
</feature>
<feature type="compositionally biased region" description="Low complexity" evidence="6">
    <location>
        <begin position="390"/>
        <end position="403"/>
    </location>
</feature>
<evidence type="ECO:0000256" key="2">
    <source>
        <dbReference type="ARBA" id="ARBA00022692"/>
    </source>
</evidence>
<dbReference type="PANTHER" id="PTHR33048">
    <property type="entry name" value="PTH11-LIKE INTEGRAL MEMBRANE PROTEIN (AFU_ORTHOLOGUE AFUA_5G11245)"/>
    <property type="match status" value="1"/>
</dbReference>
<feature type="region of interest" description="Disordered" evidence="6">
    <location>
        <begin position="291"/>
        <end position="312"/>
    </location>
</feature>
<feature type="transmembrane region" description="Helical" evidence="7">
    <location>
        <begin position="142"/>
        <end position="165"/>
    </location>
</feature>
<evidence type="ECO:0000256" key="4">
    <source>
        <dbReference type="ARBA" id="ARBA00023136"/>
    </source>
</evidence>
<keyword evidence="3 7" id="KW-1133">Transmembrane helix</keyword>
<evidence type="ECO:0000256" key="5">
    <source>
        <dbReference type="ARBA" id="ARBA00038359"/>
    </source>
</evidence>
<proteinExistence type="inferred from homology"/>
<dbReference type="Pfam" id="PF20684">
    <property type="entry name" value="Fung_rhodopsin"/>
    <property type="match status" value="1"/>
</dbReference>
<dbReference type="OrthoDB" id="5417844at2759"/>
<feature type="transmembrane region" description="Helical" evidence="7">
    <location>
        <begin position="185"/>
        <end position="210"/>
    </location>
</feature>